<dbReference type="Pfam" id="PF13802">
    <property type="entry name" value="Gal_mutarotas_2"/>
    <property type="match status" value="1"/>
</dbReference>
<gene>
    <name evidence="7" type="ORF">BHV79_11175</name>
</gene>
<evidence type="ECO:0000259" key="5">
    <source>
        <dbReference type="Pfam" id="PF13802"/>
    </source>
</evidence>
<dbReference type="InterPro" id="IPR025887">
    <property type="entry name" value="Glyco_hydro_31_N_dom"/>
</dbReference>
<dbReference type="SUPFAM" id="SSF51011">
    <property type="entry name" value="Glycosyl hydrolase domain"/>
    <property type="match status" value="1"/>
</dbReference>
<dbReference type="Gene3D" id="3.20.20.80">
    <property type="entry name" value="Glycosidases"/>
    <property type="match status" value="1"/>
</dbReference>
<evidence type="ECO:0000256" key="3">
    <source>
        <dbReference type="SAM" id="SignalP"/>
    </source>
</evidence>
<dbReference type="GO" id="GO:0004553">
    <property type="term" value="F:hydrolase activity, hydrolyzing O-glycosyl compounds"/>
    <property type="evidence" value="ECO:0007669"/>
    <property type="project" value="InterPro"/>
</dbReference>
<dbReference type="Gene3D" id="2.60.40.1760">
    <property type="entry name" value="glycosyl hydrolase (family 31)"/>
    <property type="match status" value="1"/>
</dbReference>
<dbReference type="PANTHER" id="PTHR43863:SF2">
    <property type="entry name" value="MALTASE-GLUCOAMYLASE"/>
    <property type="match status" value="1"/>
</dbReference>
<dbReference type="InterPro" id="IPR051816">
    <property type="entry name" value="Glycosyl_Hydrolase_31"/>
</dbReference>
<dbReference type="PANTHER" id="PTHR43863">
    <property type="entry name" value="HYDROLASE, PUTATIVE (AFU_ORTHOLOGUE AFUA_1G03140)-RELATED"/>
    <property type="match status" value="1"/>
</dbReference>
<feature type="domain" description="Glycoside hydrolase family 31 N-terminal" evidence="5">
    <location>
        <begin position="38"/>
        <end position="195"/>
    </location>
</feature>
<dbReference type="InterPro" id="IPR017853">
    <property type="entry name" value="GH"/>
</dbReference>
<dbReference type="AlphaFoldDB" id="A0A1Q6I0H7"/>
<dbReference type="Proteomes" id="UP000186549">
    <property type="component" value="Unassembled WGS sequence"/>
</dbReference>
<evidence type="ECO:0000259" key="6">
    <source>
        <dbReference type="Pfam" id="PF21365"/>
    </source>
</evidence>
<comment type="similarity">
    <text evidence="1 2">Belongs to the glycosyl hydrolase 31 family.</text>
</comment>
<dbReference type="Pfam" id="PF21365">
    <property type="entry name" value="Glyco_hydro_31_3rd"/>
    <property type="match status" value="1"/>
</dbReference>
<keyword evidence="2" id="KW-0326">Glycosidase</keyword>
<dbReference type="InterPro" id="IPR013780">
    <property type="entry name" value="Glyco_hydro_b"/>
</dbReference>
<name>A0A1Q6I0H7_BACUN</name>
<dbReference type="SUPFAM" id="SSF51445">
    <property type="entry name" value="(Trans)glycosidases"/>
    <property type="match status" value="1"/>
</dbReference>
<evidence type="ECO:0000256" key="2">
    <source>
        <dbReference type="RuleBase" id="RU361185"/>
    </source>
</evidence>
<feature type="domain" description="Glycoside hydrolase family 31 TIM barrel" evidence="4">
    <location>
        <begin position="247"/>
        <end position="568"/>
    </location>
</feature>
<reference evidence="7 8" key="1">
    <citation type="journal article" date="2016" name="Nat. Biotechnol.">
        <title>Measurement of bacterial replication rates in microbial communities.</title>
        <authorList>
            <person name="Brown C.T."/>
            <person name="Olm M.R."/>
            <person name="Thomas B.C."/>
            <person name="Banfield J.F."/>
        </authorList>
    </citation>
    <scope>NUCLEOTIDE SEQUENCE [LARGE SCALE GENOMIC DNA]</scope>
    <source>
        <strain evidence="7">45_41</strain>
    </source>
</reference>
<evidence type="ECO:0000313" key="8">
    <source>
        <dbReference type="Proteomes" id="UP000186549"/>
    </source>
</evidence>
<feature type="signal peptide" evidence="3">
    <location>
        <begin position="1"/>
        <end position="21"/>
    </location>
</feature>
<organism evidence="7 8">
    <name type="scientific">Bacteroides uniformis</name>
    <dbReference type="NCBI Taxonomy" id="820"/>
    <lineage>
        <taxon>Bacteria</taxon>
        <taxon>Pseudomonadati</taxon>
        <taxon>Bacteroidota</taxon>
        <taxon>Bacteroidia</taxon>
        <taxon>Bacteroidales</taxon>
        <taxon>Bacteroidaceae</taxon>
        <taxon>Bacteroides</taxon>
    </lineage>
</organism>
<dbReference type="GO" id="GO:0030246">
    <property type="term" value="F:carbohydrate binding"/>
    <property type="evidence" value="ECO:0007669"/>
    <property type="project" value="InterPro"/>
</dbReference>
<evidence type="ECO:0000256" key="1">
    <source>
        <dbReference type="ARBA" id="ARBA00007806"/>
    </source>
</evidence>
<dbReference type="InterPro" id="IPR000322">
    <property type="entry name" value="Glyco_hydro_31_TIM"/>
</dbReference>
<dbReference type="InterPro" id="IPR011013">
    <property type="entry name" value="Gal_mutarotase_sf_dom"/>
</dbReference>
<dbReference type="InterPro" id="IPR048395">
    <property type="entry name" value="Glyco_hydro_31_C"/>
</dbReference>
<dbReference type="CDD" id="cd14752">
    <property type="entry name" value="GH31_N"/>
    <property type="match status" value="1"/>
</dbReference>
<feature type="chain" id="PRO_5013044532" evidence="3">
    <location>
        <begin position="22"/>
        <end position="798"/>
    </location>
</feature>
<dbReference type="Gene3D" id="2.60.40.1180">
    <property type="entry name" value="Golgi alpha-mannosidase II"/>
    <property type="match status" value="2"/>
</dbReference>
<comment type="caution">
    <text evidence="7">The sequence shown here is derived from an EMBL/GenBank/DDBJ whole genome shotgun (WGS) entry which is preliminary data.</text>
</comment>
<accession>A0A1Q6I0H7</accession>
<keyword evidence="2" id="KW-0378">Hydrolase</keyword>
<dbReference type="Pfam" id="PF01055">
    <property type="entry name" value="Glyco_hydro_31_2nd"/>
    <property type="match status" value="1"/>
</dbReference>
<dbReference type="EMBL" id="MNQU01000235">
    <property type="protein sequence ID" value="OKZ32239.1"/>
    <property type="molecule type" value="Genomic_DNA"/>
</dbReference>
<dbReference type="SUPFAM" id="SSF74650">
    <property type="entry name" value="Galactose mutarotase-like"/>
    <property type="match status" value="1"/>
</dbReference>
<evidence type="ECO:0000259" key="4">
    <source>
        <dbReference type="Pfam" id="PF01055"/>
    </source>
</evidence>
<feature type="domain" description="Glycosyl hydrolase family 31 C-terminal" evidence="6">
    <location>
        <begin position="576"/>
        <end position="663"/>
    </location>
</feature>
<protein>
    <submittedName>
        <fullName evidence="7">Uncharacterized protein</fullName>
    </submittedName>
</protein>
<keyword evidence="3" id="KW-0732">Signal</keyword>
<evidence type="ECO:0000313" key="7">
    <source>
        <dbReference type="EMBL" id="OKZ32239.1"/>
    </source>
</evidence>
<dbReference type="GO" id="GO:0005975">
    <property type="term" value="P:carbohydrate metabolic process"/>
    <property type="evidence" value="ECO:0007669"/>
    <property type="project" value="InterPro"/>
</dbReference>
<sequence length="798" mass="88719">MGRLTFLSLTLAAASVASAWAGNNRVSVDTRGDSPRRVTVTAVTENIIRVTNTPVGEEIPRSQTLLPVPASVSARIFNAPGAEVLTTDGGIVVSVDKVDGAVTIAAPNGVVIADSGVRQAVGGKERMTLTTPGNESFYGAGERGYSLNLAADTLVMFNRQNYGYTAGEERIKQMNITMPLLISSKGYALVFDDYAAATLTTSNPLTYTTEAGKPVDYYFISGITGDDRQARIDNVLSRLTTLTGRQELPPLWSLGYITSKYGYRTEAETRGVIDSLQRAGYPVDGIVLDLYWYGKEQDMGRLEWDKDQWPNPVKMLSDLKKKGVNLVAISQPYVLRNGRAIDNYNELAPKGMFVRDSLGNPGEVTIWVGHGGMFDVSNPDTRKWLAERYRQLTDMGITGWWGDLGEPEVHPDSLYHYNGLKARQYHNLYGNDWSKIIYDMFKEQYPDRRLMTMMRGGTTGLQRYNVFPWSTDVSRSWGGLQPQITIMLNSGLSGMGYMSHDVGGFAINPENPVDPELYVRWLQLGTFSPILRTHSQQVSEPYKYPEQQHITLPLVKERYAWLPYNYTLAFENASAGQPLVRPLNYYNSADTSLDSISDEYLWGRDVLIAPVLTQGATERKVTFPAGTWLDMANPSNIYHGGETITYPAPLEVLPMFVRAGSFIPRAGYKMKNVGDYRTDTYTVRFYPVEGKSDGYIFEDDMSTPTTVAEGRYSLLRFDADTTGSTITVDMNAVNGSTEYANPVPVKNIMFEVYNIASRPVSVTVNGKKASFTYDETARRLDVKVKWNTASAAELVIKK</sequence>
<proteinExistence type="inferred from homology"/>